<keyword evidence="2" id="KW-1185">Reference proteome</keyword>
<sequence length="63" mass="7326">MIHLLPLLRFRLAQLIDPGDCELPSNDRTRQKILLEEMDEDSVTRAIDPEYCSPKHPQLIRGQ</sequence>
<dbReference type="Proteomes" id="UP000000560">
    <property type="component" value="Chromosome VIII"/>
</dbReference>
<name>C8VUN5_EMENI</name>
<reference evidence="2" key="1">
    <citation type="journal article" date="2005" name="Nature">
        <title>Sequencing of Aspergillus nidulans and comparative analysis with A. fumigatus and A. oryzae.</title>
        <authorList>
            <person name="Galagan J.E."/>
            <person name="Calvo S.E."/>
            <person name="Cuomo C."/>
            <person name="Ma L.J."/>
            <person name="Wortman J.R."/>
            <person name="Batzoglou S."/>
            <person name="Lee S.I."/>
            <person name="Basturkmen M."/>
            <person name="Spevak C.C."/>
            <person name="Clutterbuck J."/>
            <person name="Kapitonov V."/>
            <person name="Jurka J."/>
            <person name="Scazzocchio C."/>
            <person name="Farman M."/>
            <person name="Butler J."/>
            <person name="Purcell S."/>
            <person name="Harris S."/>
            <person name="Braus G.H."/>
            <person name="Draht O."/>
            <person name="Busch S."/>
            <person name="D'Enfert C."/>
            <person name="Bouchier C."/>
            <person name="Goldman G.H."/>
            <person name="Bell-Pedersen D."/>
            <person name="Griffiths-Jones S."/>
            <person name="Doonan J.H."/>
            <person name="Yu J."/>
            <person name="Vienken K."/>
            <person name="Pain A."/>
            <person name="Freitag M."/>
            <person name="Selker E.U."/>
            <person name="Archer D.B."/>
            <person name="Penalva M.A."/>
            <person name="Oakley B.R."/>
            <person name="Momany M."/>
            <person name="Tanaka T."/>
            <person name="Kumagai T."/>
            <person name="Asai K."/>
            <person name="Machida M."/>
            <person name="Nierman W.C."/>
            <person name="Denning D.W."/>
            <person name="Caddick M."/>
            <person name="Hynes M."/>
            <person name="Paoletti M."/>
            <person name="Fischer R."/>
            <person name="Miller B."/>
            <person name="Dyer P."/>
            <person name="Sachs M.S."/>
            <person name="Osmani S.A."/>
            <person name="Birren B.W."/>
        </authorList>
    </citation>
    <scope>NUCLEOTIDE SEQUENCE [LARGE SCALE GENOMIC DNA]</scope>
    <source>
        <strain evidence="2">FGSC A4 / ATCC 38163 / CBS 112.46 / NRRL 194 / M139</strain>
    </source>
</reference>
<accession>C8VUN5</accession>
<dbReference type="AlphaFoldDB" id="C8VUN5"/>
<dbReference type="InParanoid" id="C8VUN5"/>
<dbReference type="RefSeq" id="XP_050469292.1">
    <property type="nucleotide sequence ID" value="XM_050611019.1"/>
</dbReference>
<dbReference type="GeneID" id="74896874"/>
<organism evidence="1 2">
    <name type="scientific">Emericella nidulans (strain FGSC A4 / ATCC 38163 / CBS 112.46 / NRRL 194 / M139)</name>
    <name type="common">Aspergillus nidulans</name>
    <dbReference type="NCBI Taxonomy" id="227321"/>
    <lineage>
        <taxon>Eukaryota</taxon>
        <taxon>Fungi</taxon>
        <taxon>Dikarya</taxon>
        <taxon>Ascomycota</taxon>
        <taxon>Pezizomycotina</taxon>
        <taxon>Eurotiomycetes</taxon>
        <taxon>Eurotiomycetidae</taxon>
        <taxon>Eurotiales</taxon>
        <taxon>Aspergillaceae</taxon>
        <taxon>Aspergillus</taxon>
        <taxon>Aspergillus subgen. Nidulantes</taxon>
    </lineage>
</organism>
<evidence type="ECO:0000313" key="1">
    <source>
        <dbReference type="EMBL" id="CBF89937.1"/>
    </source>
</evidence>
<dbReference type="EMBL" id="BN001308">
    <property type="protein sequence ID" value="CBF89937.1"/>
    <property type="molecule type" value="Genomic_DNA"/>
</dbReference>
<protein>
    <submittedName>
        <fullName evidence="1">Uncharacterized protein</fullName>
    </submittedName>
</protein>
<dbReference type="KEGG" id="ani:ANIA_11264"/>
<evidence type="ECO:0000313" key="2">
    <source>
        <dbReference type="Proteomes" id="UP000000560"/>
    </source>
</evidence>
<proteinExistence type="predicted"/>
<reference evidence="2" key="2">
    <citation type="journal article" date="2009" name="Fungal Genet. Biol.">
        <title>The 2008 update of the Aspergillus nidulans genome annotation: a community effort.</title>
        <authorList>
            <person name="Wortman J.R."/>
            <person name="Gilsenan J.M."/>
            <person name="Joardar V."/>
            <person name="Deegan J."/>
            <person name="Clutterbuck J."/>
            <person name="Andersen M.R."/>
            <person name="Archer D."/>
            <person name="Bencina M."/>
            <person name="Braus G."/>
            <person name="Coutinho P."/>
            <person name="von Dohren H."/>
            <person name="Doonan J."/>
            <person name="Driessen A.J."/>
            <person name="Durek P."/>
            <person name="Espeso E."/>
            <person name="Fekete E."/>
            <person name="Flipphi M."/>
            <person name="Estrada C.G."/>
            <person name="Geysens S."/>
            <person name="Goldman G."/>
            <person name="de Groot P.W."/>
            <person name="Hansen K."/>
            <person name="Harris S.D."/>
            <person name="Heinekamp T."/>
            <person name="Helmstaedt K."/>
            <person name="Henrissat B."/>
            <person name="Hofmann G."/>
            <person name="Homan T."/>
            <person name="Horio T."/>
            <person name="Horiuchi H."/>
            <person name="James S."/>
            <person name="Jones M."/>
            <person name="Karaffa L."/>
            <person name="Karanyi Z."/>
            <person name="Kato M."/>
            <person name="Keller N."/>
            <person name="Kelly D.E."/>
            <person name="Kiel J.A."/>
            <person name="Kim J.M."/>
            <person name="van der Klei I.J."/>
            <person name="Klis F.M."/>
            <person name="Kovalchuk A."/>
            <person name="Krasevec N."/>
            <person name="Kubicek C.P."/>
            <person name="Liu B."/>
            <person name="Maccabe A."/>
            <person name="Meyer V."/>
            <person name="Mirabito P."/>
            <person name="Miskei M."/>
            <person name="Mos M."/>
            <person name="Mullins J."/>
            <person name="Nelson D.R."/>
            <person name="Nielsen J."/>
            <person name="Oakley B.R."/>
            <person name="Osmani S.A."/>
            <person name="Pakula T."/>
            <person name="Paszewski A."/>
            <person name="Paulsen I."/>
            <person name="Pilsyk S."/>
            <person name="Pocsi I."/>
            <person name="Punt P.J."/>
            <person name="Ram A.F."/>
            <person name="Ren Q."/>
            <person name="Robellet X."/>
            <person name="Robson G."/>
            <person name="Seiboth B."/>
            <person name="van Solingen P."/>
            <person name="Specht T."/>
            <person name="Sun J."/>
            <person name="Taheri-Talesh N."/>
            <person name="Takeshita N."/>
            <person name="Ussery D."/>
            <person name="vanKuyk P.A."/>
            <person name="Visser H."/>
            <person name="van de Vondervoort P.J."/>
            <person name="de Vries R.P."/>
            <person name="Walton J."/>
            <person name="Xiang X."/>
            <person name="Xiong Y."/>
            <person name="Zeng A.P."/>
            <person name="Brandt B.W."/>
            <person name="Cornell M.J."/>
            <person name="van den Hondel C.A."/>
            <person name="Visser J."/>
            <person name="Oliver S.G."/>
            <person name="Turner G."/>
        </authorList>
    </citation>
    <scope>GENOME REANNOTATION</scope>
    <source>
        <strain evidence="2">FGSC A4 / ATCC 38163 / CBS 112.46 / NRRL 194 / M139</strain>
    </source>
</reference>
<dbReference type="HOGENOM" id="CLU_2885767_0_0_1"/>
<gene>
    <name evidence="1" type="ORF">ANIA_11264</name>
</gene>